<evidence type="ECO:0000256" key="4">
    <source>
        <dbReference type="ARBA" id="ARBA00022692"/>
    </source>
</evidence>
<comment type="subcellular location">
    <subcellularLocation>
        <location evidence="1">Cell membrane</location>
        <topology evidence="1">Multi-pass membrane protein</topology>
    </subcellularLocation>
</comment>
<dbReference type="PANTHER" id="PTHR33281">
    <property type="entry name" value="UPF0187 PROTEIN YNEE"/>
    <property type="match status" value="1"/>
</dbReference>
<comment type="similarity">
    <text evidence="8">Belongs to the anion channel-forming bestrophin (TC 1.A.46) family.</text>
</comment>
<feature type="transmembrane region" description="Helical" evidence="9">
    <location>
        <begin position="52"/>
        <end position="70"/>
    </location>
</feature>
<feature type="transmembrane region" description="Helical" evidence="9">
    <location>
        <begin position="235"/>
        <end position="254"/>
    </location>
</feature>
<dbReference type="Proteomes" id="UP000198598">
    <property type="component" value="Unassembled WGS sequence"/>
</dbReference>
<proteinExistence type="inferred from homology"/>
<evidence type="ECO:0000256" key="6">
    <source>
        <dbReference type="ARBA" id="ARBA00023065"/>
    </source>
</evidence>
<keyword evidence="7 9" id="KW-0472">Membrane</keyword>
<reference evidence="10 11" key="1">
    <citation type="submission" date="2016-10" db="EMBL/GenBank/DDBJ databases">
        <authorList>
            <person name="de Groot N.N."/>
        </authorList>
    </citation>
    <scope>NUCLEOTIDE SEQUENCE [LARGE SCALE GENOMIC DNA]</scope>
    <source>
        <strain evidence="10 11">DSM 26130</strain>
    </source>
</reference>
<evidence type="ECO:0000313" key="10">
    <source>
        <dbReference type="EMBL" id="SFD30444.1"/>
    </source>
</evidence>
<gene>
    <name evidence="10" type="ORF">SAMN05216167_104288</name>
</gene>
<dbReference type="GO" id="GO:0005254">
    <property type="term" value="F:chloride channel activity"/>
    <property type="evidence" value="ECO:0007669"/>
    <property type="project" value="InterPro"/>
</dbReference>
<name>A0A1I1R7P5_9BACT</name>
<dbReference type="EMBL" id="FOLQ01000004">
    <property type="protein sequence ID" value="SFD30444.1"/>
    <property type="molecule type" value="Genomic_DNA"/>
</dbReference>
<dbReference type="AlphaFoldDB" id="A0A1I1R7P5"/>
<evidence type="ECO:0000256" key="7">
    <source>
        <dbReference type="ARBA" id="ARBA00023136"/>
    </source>
</evidence>
<dbReference type="Pfam" id="PF25539">
    <property type="entry name" value="Bestrophin_2"/>
    <property type="match status" value="1"/>
</dbReference>
<accession>A0A1I1R7P5</accession>
<evidence type="ECO:0000256" key="8">
    <source>
        <dbReference type="ARBA" id="ARBA00034708"/>
    </source>
</evidence>
<protein>
    <submittedName>
        <fullName evidence="10">Putative membrane protein</fullName>
    </submittedName>
</protein>
<keyword evidence="2" id="KW-0813">Transport</keyword>
<evidence type="ECO:0000313" key="11">
    <source>
        <dbReference type="Proteomes" id="UP000198598"/>
    </source>
</evidence>
<feature type="transmembrane region" description="Helical" evidence="9">
    <location>
        <begin position="260"/>
        <end position="279"/>
    </location>
</feature>
<keyword evidence="6" id="KW-0406">Ion transport</keyword>
<dbReference type="PANTHER" id="PTHR33281:SF19">
    <property type="entry name" value="VOLTAGE-DEPENDENT ANION CHANNEL-FORMING PROTEIN YNEE"/>
    <property type="match status" value="1"/>
</dbReference>
<evidence type="ECO:0000256" key="2">
    <source>
        <dbReference type="ARBA" id="ARBA00022448"/>
    </source>
</evidence>
<evidence type="ECO:0000256" key="9">
    <source>
        <dbReference type="SAM" id="Phobius"/>
    </source>
</evidence>
<evidence type="ECO:0000256" key="3">
    <source>
        <dbReference type="ARBA" id="ARBA00022475"/>
    </source>
</evidence>
<dbReference type="STRING" id="662367.SAMN05216167_104288"/>
<dbReference type="GO" id="GO:0005886">
    <property type="term" value="C:plasma membrane"/>
    <property type="evidence" value="ECO:0007669"/>
    <property type="project" value="UniProtKB-SubCell"/>
</dbReference>
<organism evidence="10 11">
    <name type="scientific">Spirosoma endophyticum</name>
    <dbReference type="NCBI Taxonomy" id="662367"/>
    <lineage>
        <taxon>Bacteria</taxon>
        <taxon>Pseudomonadati</taxon>
        <taxon>Bacteroidota</taxon>
        <taxon>Cytophagia</taxon>
        <taxon>Cytophagales</taxon>
        <taxon>Cytophagaceae</taxon>
        <taxon>Spirosoma</taxon>
    </lineage>
</organism>
<feature type="transmembrane region" description="Helical" evidence="9">
    <location>
        <begin position="76"/>
        <end position="94"/>
    </location>
</feature>
<keyword evidence="3" id="KW-1003">Cell membrane</keyword>
<sequence length="331" mass="37808">MYLLTGRHQIPIQYIYSSFLSKTVVIYNAKDWFGALKHFQTSYVIEVLLRRVLYIGGYGVLVTIINQHVVDVDVPIDSTFFSLMGILLSLLLVFRTNSAYDRFWEGRKQWGSLVNYSRNFAVIMDGILPDDDHENRLFFARSLSNFALALKGHLRAGVDFTELEDPGDEHFESLPKYGHVPSRIAALLMRRLQVLSRHRIVTDADLITIRLYHQALLDVAGACERIKKTPIPFSYSFFIKLFITLYLILLPLVLVDTYHYFTIVATLLAGYALLGVEMIGDEIEEPFGLDCNDLPLNQIARTIQRNMHEIVGEELSSVALAKPEVDYIKVN</sequence>
<evidence type="ECO:0000256" key="5">
    <source>
        <dbReference type="ARBA" id="ARBA00022989"/>
    </source>
</evidence>
<keyword evidence="11" id="KW-1185">Reference proteome</keyword>
<dbReference type="InterPro" id="IPR044669">
    <property type="entry name" value="YneE/VCCN1/2-like"/>
</dbReference>
<keyword evidence="4 9" id="KW-0812">Transmembrane</keyword>
<keyword evidence="5 9" id="KW-1133">Transmembrane helix</keyword>
<evidence type="ECO:0000256" key="1">
    <source>
        <dbReference type="ARBA" id="ARBA00004651"/>
    </source>
</evidence>